<evidence type="ECO:0000259" key="2">
    <source>
        <dbReference type="Pfam" id="PF05627"/>
    </source>
</evidence>
<reference evidence="3 4" key="1">
    <citation type="submission" date="2018-06" db="EMBL/GenBank/DDBJ databases">
        <title>The Genome of Cuscuta australis (Dodder) Provides Insight into the Evolution of Plant Parasitism.</title>
        <authorList>
            <person name="Liu H."/>
        </authorList>
    </citation>
    <scope>NUCLEOTIDE SEQUENCE [LARGE SCALE GENOMIC DNA]</scope>
    <source>
        <strain evidence="4">cv. Yunnan</strain>
        <tissue evidence="3">Vines</tissue>
    </source>
</reference>
<feature type="domain" description="RIN4 pathogenic type III effector avirulence factor Avr cleavage site" evidence="2">
    <location>
        <begin position="3"/>
        <end position="37"/>
    </location>
</feature>
<sequence length="113" mass="12167">MGERNAPLPKFGEWDVKNPAAAREFSVIFDKARNAKRDGVRPPYCTSAARRDQLDSPVRNHNNHNKDARPAGNKAAAATSLNNKTDGGHFVGLGKPAACRKWLCCVGGGGHDD</sequence>
<dbReference type="Pfam" id="PF05627">
    <property type="entry name" value="AvrRpt-cleavage"/>
    <property type="match status" value="1"/>
</dbReference>
<gene>
    <name evidence="3" type="ORF">DM860_013019</name>
</gene>
<organism evidence="3 4">
    <name type="scientific">Cuscuta australis</name>
    <dbReference type="NCBI Taxonomy" id="267555"/>
    <lineage>
        <taxon>Eukaryota</taxon>
        <taxon>Viridiplantae</taxon>
        <taxon>Streptophyta</taxon>
        <taxon>Embryophyta</taxon>
        <taxon>Tracheophyta</taxon>
        <taxon>Spermatophyta</taxon>
        <taxon>Magnoliopsida</taxon>
        <taxon>eudicotyledons</taxon>
        <taxon>Gunneridae</taxon>
        <taxon>Pentapetalae</taxon>
        <taxon>asterids</taxon>
        <taxon>lamiids</taxon>
        <taxon>Solanales</taxon>
        <taxon>Convolvulaceae</taxon>
        <taxon>Cuscuteae</taxon>
        <taxon>Cuscuta</taxon>
        <taxon>Cuscuta subgen. Grammica</taxon>
        <taxon>Cuscuta sect. Cleistogrammica</taxon>
    </lineage>
</organism>
<dbReference type="EMBL" id="NQVE01000196">
    <property type="protein sequence ID" value="RAL39818.1"/>
    <property type="molecule type" value="Genomic_DNA"/>
</dbReference>
<proteinExistence type="predicted"/>
<evidence type="ECO:0000313" key="3">
    <source>
        <dbReference type="EMBL" id="RAL39818.1"/>
    </source>
</evidence>
<name>A0A328D5V6_9ASTE</name>
<protein>
    <recommendedName>
        <fullName evidence="2">RIN4 pathogenic type III effector avirulence factor Avr cleavage site domain-containing protein</fullName>
    </recommendedName>
</protein>
<dbReference type="AlphaFoldDB" id="A0A328D5V6"/>
<feature type="region of interest" description="Disordered" evidence="1">
    <location>
        <begin position="51"/>
        <end position="84"/>
    </location>
</feature>
<accession>A0A328D5V6</accession>
<dbReference type="InterPro" id="IPR040387">
    <property type="entry name" value="RIN4/NOI4"/>
</dbReference>
<dbReference type="PANTHER" id="PTHR33159:SF101">
    <property type="entry name" value="OS04G0379600 PROTEIN"/>
    <property type="match status" value="1"/>
</dbReference>
<evidence type="ECO:0000256" key="1">
    <source>
        <dbReference type="SAM" id="MobiDB-lite"/>
    </source>
</evidence>
<keyword evidence="4" id="KW-1185">Reference proteome</keyword>
<dbReference type="Proteomes" id="UP000249390">
    <property type="component" value="Unassembled WGS sequence"/>
</dbReference>
<evidence type="ECO:0000313" key="4">
    <source>
        <dbReference type="Proteomes" id="UP000249390"/>
    </source>
</evidence>
<comment type="caution">
    <text evidence="3">The sequence shown here is derived from an EMBL/GenBank/DDBJ whole genome shotgun (WGS) entry which is preliminary data.</text>
</comment>
<dbReference type="InterPro" id="IPR008700">
    <property type="entry name" value="TypeIII_avirulence_cleave"/>
</dbReference>
<dbReference type="PANTHER" id="PTHR33159">
    <property type="entry name" value="RPM1-INTERACTING PROTEIN 4 (RIN4) FAMILY PROTEIN"/>
    <property type="match status" value="1"/>
</dbReference>